<proteinExistence type="predicted"/>
<sequence>MYEPIVSTLLNGVPSLAPGWQVSFLQVPFSFGNTSREFIEAVHNLTENDLFIWVAKLGHEHIPWTWLSEHQVHTVYFSVDPRDSESPCEVVGNNNIKEVWDYSLYNIKTCRDHRLKYNRNNLPVFRYLPPGAIESSAVADHQQPAHLAFMGHVKFGSRLKCWGFLKSRLGPHLVNLNGVWTPSAFEALVKGNGIHLNLHKRCDPIEPRPLETFRLSTLLSAQALIISERADVADEEPYAGLVTFATVRGIQEEFDVLANMSKWARRELSRARAANFQRRFAPGRLLQNAGIGQLLAKLARHR</sequence>
<dbReference type="EMBL" id="HBIZ01058027">
    <property type="protein sequence ID" value="CAE0783817.1"/>
    <property type="molecule type" value="Transcribed_RNA"/>
</dbReference>
<name>A0A7S4FAB9_CHRCT</name>
<dbReference type="AlphaFoldDB" id="A0A7S4FAB9"/>
<accession>A0A7S4FAB9</accession>
<gene>
    <name evidence="1" type="ORF">PCAR00345_LOCUS36521</name>
</gene>
<reference evidence="1" key="1">
    <citation type="submission" date="2021-01" db="EMBL/GenBank/DDBJ databases">
        <authorList>
            <person name="Corre E."/>
            <person name="Pelletier E."/>
            <person name="Niang G."/>
            <person name="Scheremetjew M."/>
            <person name="Finn R."/>
            <person name="Kale V."/>
            <person name="Holt S."/>
            <person name="Cochrane G."/>
            <person name="Meng A."/>
            <person name="Brown T."/>
            <person name="Cohen L."/>
        </authorList>
    </citation>
    <scope>NUCLEOTIDE SEQUENCE</scope>
    <source>
        <strain evidence="1">CCMP645</strain>
    </source>
</reference>
<protein>
    <submittedName>
        <fullName evidence="1">Uncharacterized protein</fullName>
    </submittedName>
</protein>
<organism evidence="1">
    <name type="scientific">Chrysotila carterae</name>
    <name type="common">Marine alga</name>
    <name type="synonym">Syracosphaera carterae</name>
    <dbReference type="NCBI Taxonomy" id="13221"/>
    <lineage>
        <taxon>Eukaryota</taxon>
        <taxon>Haptista</taxon>
        <taxon>Haptophyta</taxon>
        <taxon>Prymnesiophyceae</taxon>
        <taxon>Isochrysidales</taxon>
        <taxon>Isochrysidaceae</taxon>
        <taxon>Chrysotila</taxon>
    </lineage>
</organism>
<evidence type="ECO:0000313" key="1">
    <source>
        <dbReference type="EMBL" id="CAE0783817.1"/>
    </source>
</evidence>